<dbReference type="HAMAP" id="MF_00259">
    <property type="entry name" value="GcvT"/>
    <property type="match status" value="1"/>
</dbReference>
<evidence type="ECO:0000256" key="6">
    <source>
        <dbReference type="ARBA" id="ARBA00047665"/>
    </source>
</evidence>
<organism evidence="11 12">
    <name type="scientific">Prosthecobacter dejongeii</name>
    <dbReference type="NCBI Taxonomy" id="48465"/>
    <lineage>
        <taxon>Bacteria</taxon>
        <taxon>Pseudomonadati</taxon>
        <taxon>Verrucomicrobiota</taxon>
        <taxon>Verrucomicrobiia</taxon>
        <taxon>Verrucomicrobiales</taxon>
        <taxon>Verrucomicrobiaceae</taxon>
        <taxon>Prosthecobacter</taxon>
    </lineage>
</organism>
<proteinExistence type="inferred from homology"/>
<dbReference type="Gene3D" id="3.30.70.1400">
    <property type="entry name" value="Aminomethyltransferase beta-barrel domains"/>
    <property type="match status" value="1"/>
</dbReference>
<comment type="caution">
    <text evidence="11">The sequence shown here is derived from an EMBL/GenBank/DDBJ whole genome shotgun (WGS) entry which is preliminary data.</text>
</comment>
<dbReference type="GO" id="GO:0005829">
    <property type="term" value="C:cytosol"/>
    <property type="evidence" value="ECO:0007669"/>
    <property type="project" value="TreeGrafter"/>
</dbReference>
<dbReference type="FunFam" id="2.40.30.110:FF:000003">
    <property type="entry name" value="Aminomethyltransferase"/>
    <property type="match status" value="1"/>
</dbReference>
<gene>
    <name evidence="7" type="primary">gcvT</name>
    <name evidence="11" type="ORF">HNQ64_002996</name>
</gene>
<dbReference type="InterPro" id="IPR028896">
    <property type="entry name" value="GcvT/YgfZ/DmdA"/>
</dbReference>
<feature type="domain" description="Aminomethyltransferase C-terminal" evidence="10">
    <location>
        <begin position="288"/>
        <end position="366"/>
    </location>
</feature>
<dbReference type="Gene3D" id="2.40.30.110">
    <property type="entry name" value="Aminomethyltransferase beta-barrel domains"/>
    <property type="match status" value="1"/>
</dbReference>
<evidence type="ECO:0000313" key="11">
    <source>
        <dbReference type="EMBL" id="MBB5038731.1"/>
    </source>
</evidence>
<evidence type="ECO:0000256" key="1">
    <source>
        <dbReference type="ARBA" id="ARBA00008609"/>
    </source>
</evidence>
<dbReference type="PANTHER" id="PTHR43757:SF2">
    <property type="entry name" value="AMINOMETHYLTRANSFERASE, MITOCHONDRIAL"/>
    <property type="match status" value="1"/>
</dbReference>
<dbReference type="SUPFAM" id="SSF101790">
    <property type="entry name" value="Aminomethyltransferase beta-barrel domain"/>
    <property type="match status" value="1"/>
</dbReference>
<keyword evidence="3 7" id="KW-0032">Aminotransferase</keyword>
<protein>
    <recommendedName>
        <fullName evidence="2 7">Aminomethyltransferase</fullName>
        <ecNumber evidence="2 7">2.1.2.10</ecNumber>
    </recommendedName>
    <alternativeName>
        <fullName evidence="5 7">Glycine cleavage system T protein</fullName>
    </alternativeName>
</protein>
<dbReference type="GO" id="GO:0008168">
    <property type="term" value="F:methyltransferase activity"/>
    <property type="evidence" value="ECO:0007669"/>
    <property type="project" value="UniProtKB-KW"/>
</dbReference>
<dbReference type="GO" id="GO:0008483">
    <property type="term" value="F:transaminase activity"/>
    <property type="evidence" value="ECO:0007669"/>
    <property type="project" value="UniProtKB-KW"/>
</dbReference>
<keyword evidence="4 7" id="KW-0808">Transferase</keyword>
<feature type="domain" description="GCVT N-terminal" evidence="9">
    <location>
        <begin position="11"/>
        <end position="268"/>
    </location>
</feature>
<evidence type="ECO:0000313" key="12">
    <source>
        <dbReference type="Proteomes" id="UP000534294"/>
    </source>
</evidence>
<dbReference type="PANTHER" id="PTHR43757">
    <property type="entry name" value="AMINOMETHYLTRANSFERASE"/>
    <property type="match status" value="1"/>
</dbReference>
<dbReference type="EC" id="2.1.2.10" evidence="2 7"/>
<evidence type="ECO:0000256" key="8">
    <source>
        <dbReference type="PIRSR" id="PIRSR006487-1"/>
    </source>
</evidence>
<evidence type="ECO:0000256" key="4">
    <source>
        <dbReference type="ARBA" id="ARBA00022679"/>
    </source>
</evidence>
<comment type="function">
    <text evidence="7">The glycine cleavage system catalyzes the degradation of glycine.</text>
</comment>
<evidence type="ECO:0000259" key="10">
    <source>
        <dbReference type="Pfam" id="PF08669"/>
    </source>
</evidence>
<dbReference type="SUPFAM" id="SSF103025">
    <property type="entry name" value="Folate-binding domain"/>
    <property type="match status" value="1"/>
</dbReference>
<evidence type="ECO:0000256" key="7">
    <source>
        <dbReference type="HAMAP-Rule" id="MF_00259"/>
    </source>
</evidence>
<dbReference type="InterPro" id="IPR006222">
    <property type="entry name" value="GCVT_N"/>
</dbReference>
<accession>A0A7W7YM33</accession>
<evidence type="ECO:0000256" key="3">
    <source>
        <dbReference type="ARBA" id="ARBA00022576"/>
    </source>
</evidence>
<dbReference type="InterPro" id="IPR013977">
    <property type="entry name" value="GcvT_C"/>
</dbReference>
<dbReference type="NCBIfam" id="NF001567">
    <property type="entry name" value="PRK00389.1"/>
    <property type="match status" value="1"/>
</dbReference>
<comment type="catalytic activity">
    <reaction evidence="6 7">
        <text>N(6)-[(R)-S(8)-aminomethyldihydrolipoyl]-L-lysyl-[protein] + (6S)-5,6,7,8-tetrahydrofolate = N(6)-[(R)-dihydrolipoyl]-L-lysyl-[protein] + (6R)-5,10-methylene-5,6,7,8-tetrahydrofolate + NH4(+)</text>
        <dbReference type="Rhea" id="RHEA:16945"/>
        <dbReference type="Rhea" id="RHEA-COMP:10475"/>
        <dbReference type="Rhea" id="RHEA-COMP:10492"/>
        <dbReference type="ChEBI" id="CHEBI:15636"/>
        <dbReference type="ChEBI" id="CHEBI:28938"/>
        <dbReference type="ChEBI" id="CHEBI:57453"/>
        <dbReference type="ChEBI" id="CHEBI:83100"/>
        <dbReference type="ChEBI" id="CHEBI:83143"/>
        <dbReference type="EC" id="2.1.2.10"/>
    </reaction>
</comment>
<dbReference type="InterPro" id="IPR022903">
    <property type="entry name" value="GcvT_bac"/>
</dbReference>
<keyword evidence="12" id="KW-1185">Reference proteome</keyword>
<dbReference type="Pfam" id="PF01571">
    <property type="entry name" value="GCV_T"/>
    <property type="match status" value="1"/>
</dbReference>
<dbReference type="Pfam" id="PF08669">
    <property type="entry name" value="GCV_T_C"/>
    <property type="match status" value="1"/>
</dbReference>
<dbReference type="AlphaFoldDB" id="A0A7W7YM33"/>
<dbReference type="GO" id="GO:0005960">
    <property type="term" value="C:glycine cleavage complex"/>
    <property type="evidence" value="ECO:0007669"/>
    <property type="project" value="InterPro"/>
</dbReference>
<evidence type="ECO:0000256" key="5">
    <source>
        <dbReference type="ARBA" id="ARBA00031395"/>
    </source>
</evidence>
<dbReference type="NCBIfam" id="TIGR00528">
    <property type="entry name" value="gcvT"/>
    <property type="match status" value="1"/>
</dbReference>
<dbReference type="Gene3D" id="3.30.1360.120">
    <property type="entry name" value="Probable tRNA modification gtpase trme, domain 1"/>
    <property type="match status" value="1"/>
</dbReference>
<dbReference type="PIRSF" id="PIRSF006487">
    <property type="entry name" value="GcvT"/>
    <property type="match status" value="1"/>
</dbReference>
<evidence type="ECO:0000259" key="9">
    <source>
        <dbReference type="Pfam" id="PF01571"/>
    </source>
</evidence>
<keyword evidence="11" id="KW-0489">Methyltransferase</keyword>
<dbReference type="EMBL" id="JACHIF010000006">
    <property type="protein sequence ID" value="MBB5038731.1"/>
    <property type="molecule type" value="Genomic_DNA"/>
</dbReference>
<dbReference type="GO" id="GO:0004047">
    <property type="term" value="F:aminomethyltransferase activity"/>
    <property type="evidence" value="ECO:0007669"/>
    <property type="project" value="UniProtKB-UniRule"/>
</dbReference>
<dbReference type="InterPro" id="IPR006223">
    <property type="entry name" value="GcvT"/>
</dbReference>
<reference evidence="11 12" key="1">
    <citation type="submission" date="2020-08" db="EMBL/GenBank/DDBJ databases">
        <title>Genomic Encyclopedia of Type Strains, Phase IV (KMG-IV): sequencing the most valuable type-strain genomes for metagenomic binning, comparative biology and taxonomic classification.</title>
        <authorList>
            <person name="Goeker M."/>
        </authorList>
    </citation>
    <scope>NUCLEOTIDE SEQUENCE [LARGE SCALE GENOMIC DNA]</scope>
    <source>
        <strain evidence="11 12">DSM 12251</strain>
    </source>
</reference>
<dbReference type="GO" id="GO:0019464">
    <property type="term" value="P:glycine decarboxylation via glycine cleavage system"/>
    <property type="evidence" value="ECO:0007669"/>
    <property type="project" value="UniProtKB-UniRule"/>
</dbReference>
<dbReference type="RefSeq" id="WP_184209805.1">
    <property type="nucleotide sequence ID" value="NZ_JACHIF010000006.1"/>
</dbReference>
<dbReference type="InterPro" id="IPR029043">
    <property type="entry name" value="GcvT/YgfZ_C"/>
</dbReference>
<comment type="similarity">
    <text evidence="1 7">Belongs to the GcvT family.</text>
</comment>
<dbReference type="InterPro" id="IPR027266">
    <property type="entry name" value="TrmE/GcvT-like"/>
</dbReference>
<dbReference type="GO" id="GO:0032259">
    <property type="term" value="P:methylation"/>
    <property type="evidence" value="ECO:0007669"/>
    <property type="project" value="UniProtKB-KW"/>
</dbReference>
<dbReference type="Proteomes" id="UP000534294">
    <property type="component" value="Unassembled WGS sequence"/>
</dbReference>
<dbReference type="FunFam" id="3.30.70.1400:FF:000001">
    <property type="entry name" value="Aminomethyltransferase"/>
    <property type="match status" value="1"/>
</dbReference>
<dbReference type="Gene3D" id="4.10.1250.10">
    <property type="entry name" value="Aminomethyltransferase fragment"/>
    <property type="match status" value="1"/>
</dbReference>
<evidence type="ECO:0000256" key="2">
    <source>
        <dbReference type="ARBA" id="ARBA00012616"/>
    </source>
</evidence>
<sequence>MSDAPLLRTPLYDSHVALGGKVIPFAGWEMPVQYTGIVQEHHAVRKAVGVFDISHMGQFIVSGSGALAFLNRALTNDVSKLEIGQGQYSLLLNEQGGVIDDLILYRTEASEFFLVVNASKIDEDWAQFHRLITETENVCFRNYSSSTGGLAIQGPKSRAVFEKVFGPSVTFPEHNTIVTSEDEIGPSWLCGTGYTGEEGFEFFMPAATAPEWFDRLVTAAREEGGLPCGLGARDTLRLEMGYPLNGNDLFPDKTPLQAGLGFFVASDKENFVGKAALLAQKEAGLPSKLVAFKMTGTAPPPRPHYPVLHGGQVVGEVASGTQSPSLSTGIGMAYLPLEATKIGTVIEIEIRGRNFPAEVVKKPFWKKA</sequence>
<comment type="subunit">
    <text evidence="7">The glycine cleavage system is composed of four proteins: P, T, L and H.</text>
</comment>
<name>A0A7W7YM33_9BACT</name>
<feature type="binding site" evidence="8">
    <location>
        <position position="201"/>
    </location>
    <ligand>
        <name>substrate</name>
    </ligand>
</feature>